<dbReference type="Pfam" id="PF06398">
    <property type="entry name" value="Pex24p"/>
    <property type="match status" value="1"/>
</dbReference>
<dbReference type="Proteomes" id="UP000279307">
    <property type="component" value="Chromosome 6"/>
</dbReference>
<dbReference type="SMART" id="SM00693">
    <property type="entry name" value="DysFN"/>
    <property type="match status" value="1"/>
</dbReference>
<evidence type="ECO:0000256" key="2">
    <source>
        <dbReference type="ARBA" id="ARBA00022734"/>
    </source>
</evidence>
<evidence type="ECO:0000313" key="6">
    <source>
        <dbReference type="EMBL" id="RLU21135.1"/>
    </source>
</evidence>
<dbReference type="SMART" id="SM00706">
    <property type="entry name" value="TECPR"/>
    <property type="match status" value="8"/>
</dbReference>
<dbReference type="GO" id="GO:0030246">
    <property type="term" value="F:carbohydrate binding"/>
    <property type="evidence" value="ECO:0007669"/>
    <property type="project" value="UniProtKB-KW"/>
</dbReference>
<comment type="similarity">
    <text evidence="1">Belongs to the TECPR1 family.</text>
</comment>
<dbReference type="InterPro" id="IPR006624">
    <property type="entry name" value="Beta-propeller_rpt_TECPR"/>
</dbReference>
<dbReference type="GO" id="GO:0005737">
    <property type="term" value="C:cytoplasm"/>
    <property type="evidence" value="ECO:0007669"/>
    <property type="project" value="UniProtKB-ARBA"/>
</dbReference>
<dbReference type="PANTHER" id="PTHR23250">
    <property type="entry name" value="DYSFERLIN-RELATED"/>
    <property type="match status" value="1"/>
</dbReference>
<dbReference type="InterPro" id="IPR001079">
    <property type="entry name" value="Galectin_CRD"/>
</dbReference>
<dbReference type="InterPro" id="IPR006614">
    <property type="entry name" value="Peroxin/Ferlin"/>
</dbReference>
<feature type="region of interest" description="Disordered" evidence="4">
    <location>
        <begin position="333"/>
        <end position="403"/>
    </location>
</feature>
<keyword evidence="3" id="KW-0677">Repeat</keyword>
<feature type="compositionally biased region" description="Polar residues" evidence="4">
    <location>
        <begin position="347"/>
        <end position="370"/>
    </location>
</feature>
<name>A0A3L8DL15_OOCBI</name>
<dbReference type="AlphaFoldDB" id="A0A3L8DL15"/>
<dbReference type="SMART" id="SM00276">
    <property type="entry name" value="GLECT"/>
    <property type="match status" value="1"/>
</dbReference>
<evidence type="ECO:0000256" key="1">
    <source>
        <dbReference type="ARBA" id="ARBA00005966"/>
    </source>
</evidence>
<feature type="compositionally biased region" description="Polar residues" evidence="4">
    <location>
        <begin position="381"/>
        <end position="390"/>
    </location>
</feature>
<evidence type="ECO:0000256" key="4">
    <source>
        <dbReference type="SAM" id="MobiDB-lite"/>
    </source>
</evidence>
<dbReference type="Pfam" id="PF06462">
    <property type="entry name" value="Hyd_WA"/>
    <property type="match status" value="5"/>
</dbReference>
<evidence type="ECO:0000256" key="3">
    <source>
        <dbReference type="ARBA" id="ARBA00022737"/>
    </source>
</evidence>
<dbReference type="InterPro" id="IPR051513">
    <property type="entry name" value="Tectonin_beta-prop"/>
</dbReference>
<proteinExistence type="inferred from homology"/>
<evidence type="ECO:0000313" key="7">
    <source>
        <dbReference type="Proteomes" id="UP000279307"/>
    </source>
</evidence>
<dbReference type="SUPFAM" id="SSF49899">
    <property type="entry name" value="Concanavalin A-like lectins/glucanases"/>
    <property type="match status" value="1"/>
</dbReference>
<accession>A0A3L8DL15</accession>
<keyword evidence="2" id="KW-0430">Lectin</keyword>
<gene>
    <name evidence="6" type="ORF">DMN91_005508</name>
</gene>
<dbReference type="EMBL" id="QOIP01000006">
    <property type="protein sequence ID" value="RLU21135.1"/>
    <property type="molecule type" value="Genomic_DNA"/>
</dbReference>
<comment type="caution">
    <text evidence="6">The sequence shown here is derived from an EMBL/GenBank/DDBJ whole genome shotgun (WGS) entry which is preliminary data.</text>
</comment>
<dbReference type="OrthoDB" id="72441at2759"/>
<dbReference type="GO" id="GO:0098588">
    <property type="term" value="C:bounding membrane of organelle"/>
    <property type="evidence" value="ECO:0007669"/>
    <property type="project" value="UniProtKB-ARBA"/>
</dbReference>
<sequence>MPSSHLYAINNEGRVFGLSTSGNMWREFMYLGLEFKQLSAVPHFMWAIGGDRQVYVHVHGLDIPIRIKEETYENEGWTYAIDFPATYTTKKQWKSCVRRRKWVRYRRYSAMNSWCAIAPLHKDPTKEPFIDVAVGGNQMPGDSSGSLIVWAVTAHGRVMFRVGTSTTCPEGQRWSSIKLTNGYEVCQISVGVTGLVWAVLMTGKALVRTGVTRDNPMGEDWSEVEPPQKDLRLVQVSVGTDAVWAVTHDGGVWFRKGVQGEISGVCEQLATGTGWVEMLSKMTLVSVAPNDQVWAIGYDDRCLYYRTGITRSELTGKRWKLINAPLQLSRASSNASLSSSNRHSVCGTPQQPRHQSWSSLNRPHSTSEGTTLIREWEEQSRSAPTPTSLKLWQRTGDGIPVKNNQQTSFQDIYLNEERKRSASSVDTGDLNEASVANITISNESLAKSGESIVVSGKGMGSTVKINPAAWSPVHSVGSMVGVEAHPETDGSIFDPDLTGDSGVYGEDDSAGIIYWAECDVSWYKVEAGACFVDPTNPPKWIADGNGTTQGEIGESWRIYILEELRARLKKMPFDSSIEYEKAVEKSSWVKTGDAKCKIKNGNMYEDCKIELEWISSDTGSLDSGTLIILNADGVTSIIQFPVSEITCVVCCSEPGNPRIAIYTPKLNRSKVLRLQFASDTEMEDWLAHLTSVSCQMYNVYGKPGPNSIWTTTALGDIYVFDPAIAEECQLSEDGYVQEMDVAGKELPFESILQNGFACGSTLKITVCVHDDADRLFFNLVCYTTTFVKQKTVTDSHDIALHFNPRFKENIIVRNTYQNGQWGDEERSGRSPLKAGCDFTLYIVCEEHGYRIFINGSEYTFYSHRIPSQSITHLRIKGLLTLSSITYKSTSVIIEPSTMFWRQIGGHLKKVETSSVGVTWGIGYDYTAWVYTSGWGGAFLKGLGTSNTGINTMVDTHNYYVYENQRWNPVTGYTAHGLPTDRYMWSDATGRHKCTREHTKLLSMHWHWVSDWIVDFHTPGGVDRDGWQYATDFPSQYHGKKQFTDYVRRRRWFRRCQLTTSGPWQELGNTKLVDVSLYATGKPGTDAPIYVWAIAANGEALFRRGVSESCPMMLTLK</sequence>
<dbReference type="SMART" id="SM00908">
    <property type="entry name" value="Gal-bind_lectin"/>
    <property type="match status" value="1"/>
</dbReference>
<organism evidence="6 7">
    <name type="scientific">Ooceraea biroi</name>
    <name type="common">Clonal raider ant</name>
    <name type="synonym">Cerapachys biroi</name>
    <dbReference type="NCBI Taxonomy" id="2015173"/>
    <lineage>
        <taxon>Eukaryota</taxon>
        <taxon>Metazoa</taxon>
        <taxon>Ecdysozoa</taxon>
        <taxon>Arthropoda</taxon>
        <taxon>Hexapoda</taxon>
        <taxon>Insecta</taxon>
        <taxon>Pterygota</taxon>
        <taxon>Neoptera</taxon>
        <taxon>Endopterygota</taxon>
        <taxon>Hymenoptera</taxon>
        <taxon>Apocrita</taxon>
        <taxon>Aculeata</taxon>
        <taxon>Formicoidea</taxon>
        <taxon>Formicidae</taxon>
        <taxon>Dorylinae</taxon>
        <taxon>Ooceraea</taxon>
    </lineage>
</organism>
<dbReference type="Gene3D" id="2.60.120.200">
    <property type="match status" value="1"/>
</dbReference>
<feature type="domain" description="Galectin" evidence="5">
    <location>
        <begin position="748"/>
        <end position="887"/>
    </location>
</feature>
<dbReference type="InterPro" id="IPR010482">
    <property type="entry name" value="TECPR1-like_DysF"/>
</dbReference>
<dbReference type="SMART" id="SM00694">
    <property type="entry name" value="DysFC"/>
    <property type="match status" value="2"/>
</dbReference>
<feature type="compositionally biased region" description="Low complexity" evidence="4">
    <location>
        <begin position="333"/>
        <end position="342"/>
    </location>
</feature>
<dbReference type="PANTHER" id="PTHR23250:SF1">
    <property type="entry name" value="TECTONIN BETA-PROPELLER REPEAT-CONTAINING PROTEIN 1"/>
    <property type="match status" value="1"/>
</dbReference>
<evidence type="ECO:0000259" key="5">
    <source>
        <dbReference type="PROSITE" id="PS51304"/>
    </source>
</evidence>
<dbReference type="PROSITE" id="PS51304">
    <property type="entry name" value="GALECTIN"/>
    <property type="match status" value="1"/>
</dbReference>
<reference evidence="6 7" key="1">
    <citation type="journal article" date="2018" name="Genome Res.">
        <title>The genomic architecture and molecular evolution of ant odorant receptors.</title>
        <authorList>
            <person name="McKenzie S.K."/>
            <person name="Kronauer D.J.C."/>
        </authorList>
    </citation>
    <scope>NUCLEOTIDE SEQUENCE [LARGE SCALE GENOMIC DNA]</scope>
    <source>
        <strain evidence="6">Clonal line C1</strain>
    </source>
</reference>
<protein>
    <recommendedName>
        <fullName evidence="5">Galectin domain-containing protein</fullName>
    </recommendedName>
</protein>
<dbReference type="CDD" id="cd00070">
    <property type="entry name" value="GLECT"/>
    <property type="match status" value="1"/>
</dbReference>
<dbReference type="Pfam" id="PF00337">
    <property type="entry name" value="Gal-bind_lectin"/>
    <property type="match status" value="1"/>
</dbReference>
<dbReference type="InterPro" id="IPR013320">
    <property type="entry name" value="ConA-like_dom_sf"/>
</dbReference>